<name>A0ABU6R6L6_9FABA</name>
<dbReference type="Proteomes" id="UP001341840">
    <property type="component" value="Unassembled WGS sequence"/>
</dbReference>
<gene>
    <name evidence="2" type="ORF">PIB30_013527</name>
</gene>
<organism evidence="2 3">
    <name type="scientific">Stylosanthes scabra</name>
    <dbReference type="NCBI Taxonomy" id="79078"/>
    <lineage>
        <taxon>Eukaryota</taxon>
        <taxon>Viridiplantae</taxon>
        <taxon>Streptophyta</taxon>
        <taxon>Embryophyta</taxon>
        <taxon>Tracheophyta</taxon>
        <taxon>Spermatophyta</taxon>
        <taxon>Magnoliopsida</taxon>
        <taxon>eudicotyledons</taxon>
        <taxon>Gunneridae</taxon>
        <taxon>Pentapetalae</taxon>
        <taxon>rosids</taxon>
        <taxon>fabids</taxon>
        <taxon>Fabales</taxon>
        <taxon>Fabaceae</taxon>
        <taxon>Papilionoideae</taxon>
        <taxon>50 kb inversion clade</taxon>
        <taxon>dalbergioids sensu lato</taxon>
        <taxon>Dalbergieae</taxon>
        <taxon>Pterocarpus clade</taxon>
        <taxon>Stylosanthes</taxon>
    </lineage>
</organism>
<dbReference type="EMBL" id="JASCZI010030243">
    <property type="protein sequence ID" value="MED6119651.1"/>
    <property type="molecule type" value="Genomic_DNA"/>
</dbReference>
<evidence type="ECO:0000313" key="3">
    <source>
        <dbReference type="Proteomes" id="UP001341840"/>
    </source>
</evidence>
<proteinExistence type="predicted"/>
<feature type="compositionally biased region" description="Polar residues" evidence="1">
    <location>
        <begin position="70"/>
        <end position="80"/>
    </location>
</feature>
<protein>
    <submittedName>
        <fullName evidence="2">Uncharacterized protein</fullName>
    </submittedName>
</protein>
<evidence type="ECO:0000256" key="1">
    <source>
        <dbReference type="SAM" id="MobiDB-lite"/>
    </source>
</evidence>
<sequence length="107" mass="12186">MTTSVLVYKKIDGGKRKALEDGEVVIQSSKDENFDTGYRYLLLGIDTHKPSRQQHVHHAKTKFQRDSSPRPRQNRASTTPRRGLSPLTMPRCGKEAHDRAITMLQRG</sequence>
<evidence type="ECO:0000313" key="2">
    <source>
        <dbReference type="EMBL" id="MED6119651.1"/>
    </source>
</evidence>
<reference evidence="2 3" key="1">
    <citation type="journal article" date="2023" name="Plants (Basel)">
        <title>Bridging the Gap: Combining Genomics and Transcriptomics Approaches to Understand Stylosanthes scabra, an Orphan Legume from the Brazilian Caatinga.</title>
        <authorList>
            <person name="Ferreira-Neto J.R.C."/>
            <person name="da Silva M.D."/>
            <person name="Binneck E."/>
            <person name="de Melo N.F."/>
            <person name="da Silva R.H."/>
            <person name="de Melo A.L.T.M."/>
            <person name="Pandolfi V."/>
            <person name="Bustamante F.O."/>
            <person name="Brasileiro-Vidal A.C."/>
            <person name="Benko-Iseppon A.M."/>
        </authorList>
    </citation>
    <scope>NUCLEOTIDE SEQUENCE [LARGE SCALE GENOMIC DNA]</scope>
    <source>
        <tissue evidence="2">Leaves</tissue>
    </source>
</reference>
<comment type="caution">
    <text evidence="2">The sequence shown here is derived from an EMBL/GenBank/DDBJ whole genome shotgun (WGS) entry which is preliminary data.</text>
</comment>
<keyword evidence="3" id="KW-1185">Reference proteome</keyword>
<feature type="compositionally biased region" description="Basic residues" evidence="1">
    <location>
        <begin position="50"/>
        <end position="62"/>
    </location>
</feature>
<feature type="region of interest" description="Disordered" evidence="1">
    <location>
        <begin position="49"/>
        <end position="107"/>
    </location>
</feature>
<accession>A0ABU6R6L6</accession>